<dbReference type="AlphaFoldDB" id="A0A2K8Z6R0"/>
<name>A0A2K8Z6R0_9BACT</name>
<sequence length="412" mass="46378">MKFYVLIFAIFSYSDLLAQKLVTIDLKKSCSYYGEKLPSRIYEFEGDSVTIILAIKRITNTVGLRPNFRIKQASVPNAMAIMDTDGKGRLILYSENFFINISDITKGEWAKFAVLAHEVGHHLNNHVLSVGVSRPELELEADEFSGFICGSLGSELLEAQSAINIFNNDYDTTTHPNKLARLEAIAIGWKKGNTKRLSGSIEEFIVPKAINNDVLDTQPIVNLPALYDAILSDKDTISYTENKLRIEVGGVSSTRIAEPTSNPQYNLKAQVYYGITYMFENKVEVGLMPTFNFYNITDTSYNSSNTLYSRLKLSFNLSLLYYFKRFSSLNVNYFGGLNVGFDPSIGNAQMYFGVFLPYNRTFATQVKLGIIKFGPPADFGNKLQNSLSYTGIFLGVNFRMNMFRKKSIFANK</sequence>
<dbReference type="KEGG" id="spir:CWM47_29190"/>
<organism evidence="1 2">
    <name type="scientific">Spirosoma pollinicola</name>
    <dbReference type="NCBI Taxonomy" id="2057025"/>
    <lineage>
        <taxon>Bacteria</taxon>
        <taxon>Pseudomonadati</taxon>
        <taxon>Bacteroidota</taxon>
        <taxon>Cytophagia</taxon>
        <taxon>Cytophagales</taxon>
        <taxon>Cytophagaceae</taxon>
        <taxon>Spirosoma</taxon>
    </lineage>
</organism>
<dbReference type="Proteomes" id="UP000232883">
    <property type="component" value="Chromosome"/>
</dbReference>
<evidence type="ECO:0000313" key="2">
    <source>
        <dbReference type="Proteomes" id="UP000232883"/>
    </source>
</evidence>
<evidence type="ECO:0000313" key="1">
    <source>
        <dbReference type="EMBL" id="AUD05562.1"/>
    </source>
</evidence>
<protein>
    <submittedName>
        <fullName evidence="1">Uncharacterized protein</fullName>
    </submittedName>
</protein>
<accession>A0A2K8Z6R0</accession>
<reference evidence="1 2" key="1">
    <citation type="submission" date="2017-11" db="EMBL/GenBank/DDBJ databases">
        <title>Taxonomic description and genome sequences of Spirosoma HA7 sp. nov., isolated from pollen microhabitat of Corylus avellana.</title>
        <authorList>
            <person name="Ambika Manirajan B."/>
            <person name="Suarez C."/>
            <person name="Ratering S."/>
            <person name="Geissler-Plaum R."/>
            <person name="Cardinale M."/>
            <person name="Sylvia S."/>
        </authorList>
    </citation>
    <scope>NUCLEOTIDE SEQUENCE [LARGE SCALE GENOMIC DNA]</scope>
    <source>
        <strain evidence="1 2">HA7</strain>
    </source>
</reference>
<dbReference type="OrthoDB" id="1173761at2"/>
<dbReference type="EMBL" id="CP025096">
    <property type="protein sequence ID" value="AUD05562.1"/>
    <property type="molecule type" value="Genomic_DNA"/>
</dbReference>
<keyword evidence="2" id="KW-1185">Reference proteome</keyword>
<dbReference type="Gene3D" id="3.30.2010.10">
    <property type="entry name" value="Metalloproteases ('zincins'), catalytic domain"/>
    <property type="match status" value="1"/>
</dbReference>
<proteinExistence type="predicted"/>
<gene>
    <name evidence="1" type="ORF">CWM47_29190</name>
</gene>
<dbReference type="RefSeq" id="WP_100992115.1">
    <property type="nucleotide sequence ID" value="NZ_CP025096.1"/>
</dbReference>